<accession>T0GEB9</accession>
<evidence type="ECO:0000313" key="4">
    <source>
        <dbReference type="EMBL" id="EQA99026.1"/>
    </source>
</evidence>
<organism evidence="4 5">
    <name type="scientific">Sphingobium baderi LL03</name>
    <dbReference type="NCBI Taxonomy" id="1114964"/>
    <lineage>
        <taxon>Bacteria</taxon>
        <taxon>Pseudomonadati</taxon>
        <taxon>Pseudomonadota</taxon>
        <taxon>Alphaproteobacteria</taxon>
        <taxon>Sphingomonadales</taxon>
        <taxon>Sphingomonadaceae</taxon>
        <taxon>Sphingobium</taxon>
    </lineage>
</organism>
<sequence length="223" mass="23461">MHCQYSYAKRGIVVTEQNFSSMRAAMVESQLRTSDVDDQRVIAVMARVPREDFLPAERRAMAYIDRAVPLWDGRALNPPVATGRLLKEAQVEPGDRVLLIGAATGYGAALLAELGASVTAVEEEGGPEISVPGVTVVRGPLNAGAADGAPYDLLFIDGAVQNVPAALVAQLAEGGRVVTGLAERGVTRLCSGRAVAGALGLARLADMEMAVLPGFAEPERFTF</sequence>
<evidence type="ECO:0000256" key="3">
    <source>
        <dbReference type="ARBA" id="ARBA00030757"/>
    </source>
</evidence>
<dbReference type="Gene3D" id="3.40.50.150">
    <property type="entry name" value="Vaccinia Virus protein VP39"/>
    <property type="match status" value="2"/>
</dbReference>
<dbReference type="GO" id="GO:0032259">
    <property type="term" value="P:methylation"/>
    <property type="evidence" value="ECO:0007669"/>
    <property type="project" value="UniProtKB-KW"/>
</dbReference>
<keyword evidence="5" id="KW-1185">Reference proteome</keyword>
<dbReference type="AlphaFoldDB" id="T0GEB9"/>
<dbReference type="InterPro" id="IPR029063">
    <property type="entry name" value="SAM-dependent_MTases_sf"/>
</dbReference>
<dbReference type="SUPFAM" id="SSF53335">
    <property type="entry name" value="S-adenosyl-L-methionine-dependent methyltransferases"/>
    <property type="match status" value="1"/>
</dbReference>
<dbReference type="Pfam" id="PF01135">
    <property type="entry name" value="PCMT"/>
    <property type="match status" value="1"/>
</dbReference>
<dbReference type="InterPro" id="IPR000682">
    <property type="entry name" value="PCMT"/>
</dbReference>
<dbReference type="GO" id="GO:0005737">
    <property type="term" value="C:cytoplasm"/>
    <property type="evidence" value="ECO:0007669"/>
    <property type="project" value="TreeGrafter"/>
</dbReference>
<dbReference type="eggNOG" id="COG2518">
    <property type="taxonomic scope" value="Bacteria"/>
</dbReference>
<dbReference type="PATRIC" id="fig|1114964.3.peg.3096"/>
<evidence type="ECO:0000313" key="5">
    <source>
        <dbReference type="Proteomes" id="UP000015524"/>
    </source>
</evidence>
<comment type="caution">
    <text evidence="4">The sequence shown here is derived from an EMBL/GenBank/DDBJ whole genome shotgun (WGS) entry which is preliminary data.</text>
</comment>
<protein>
    <recommendedName>
        <fullName evidence="2">Protein-L-isoaspartate O-methyltransferase</fullName>
    </recommendedName>
    <alternativeName>
        <fullName evidence="3">Protein L-isoaspartyl methyltransferase</fullName>
    </alternativeName>
</protein>
<reference evidence="4 5" key="1">
    <citation type="journal article" date="2013" name="Genome Announc.">
        <title>Draft Genome Sequence of a Hexachlorocyclohexane-Degrading Bacterium, Sphingobium baderi Strain LL03T.</title>
        <authorList>
            <person name="Kaur J."/>
            <person name="Verma H."/>
            <person name="Tripathi C."/>
            <person name="Khurana J.P."/>
            <person name="Lal R."/>
        </authorList>
    </citation>
    <scope>NUCLEOTIDE SEQUENCE [LARGE SCALE GENOMIC DNA]</scope>
    <source>
        <strain evidence="4 5">LL03</strain>
    </source>
</reference>
<keyword evidence="4" id="KW-0489">Methyltransferase</keyword>
<dbReference type="Proteomes" id="UP000015524">
    <property type="component" value="Unassembled WGS sequence"/>
</dbReference>
<evidence type="ECO:0000256" key="2">
    <source>
        <dbReference type="ARBA" id="ARBA00013346"/>
    </source>
</evidence>
<dbReference type="PANTHER" id="PTHR11579">
    <property type="entry name" value="PROTEIN-L-ISOASPARTATE O-METHYLTRANSFERASE"/>
    <property type="match status" value="1"/>
</dbReference>
<keyword evidence="4" id="KW-0808">Transferase</keyword>
<dbReference type="PANTHER" id="PTHR11579:SF18">
    <property type="entry name" value="PROTEIN-L-ISOASPARTATE O-METHYLTRANSFERASE"/>
    <property type="match status" value="1"/>
</dbReference>
<proteinExistence type="inferred from homology"/>
<name>T0GEB9_9SPHN</name>
<gene>
    <name evidence="4" type="ORF">L485_15845</name>
</gene>
<dbReference type="GO" id="GO:0004719">
    <property type="term" value="F:protein-L-isoaspartate (D-aspartate) O-methyltransferase activity"/>
    <property type="evidence" value="ECO:0007669"/>
    <property type="project" value="InterPro"/>
</dbReference>
<dbReference type="EMBL" id="ATIB01000079">
    <property type="protein sequence ID" value="EQA99026.1"/>
    <property type="molecule type" value="Genomic_DNA"/>
</dbReference>
<comment type="similarity">
    <text evidence="1">Belongs to the methyltransferase superfamily. L-isoaspartyl/D-aspartyl protein methyltransferase family.</text>
</comment>
<evidence type="ECO:0000256" key="1">
    <source>
        <dbReference type="ARBA" id="ARBA00005369"/>
    </source>
</evidence>